<protein>
    <recommendedName>
        <fullName evidence="3">Glycine cleavage system H protein</fullName>
    </recommendedName>
</protein>
<evidence type="ECO:0000256" key="1">
    <source>
        <dbReference type="ARBA" id="ARBA00009249"/>
    </source>
</evidence>
<sequence length="122" mass="13666">MRYCKEHTWAKIEGDLVKVGITDFAQSQLGDIIFVELPQVGDEFDHGQVFGQAESAKSVSSLYMPISGEIRSVNDNVEESPDLVNTSPYDEGWMIILKPRDLSEVSALLSKEEYTNLLKETP</sequence>
<keyword evidence="2 3" id="KW-0450">Lipoyl</keyword>
<gene>
    <name evidence="3 5" type="primary">gcvH</name>
    <name evidence="5" type="ORF">M8H41_07715</name>
</gene>
<reference evidence="5" key="1">
    <citation type="submission" date="2022-05" db="EMBL/GenBank/DDBJ databases">
        <title>Expanded diversity of anoxic marine methylotrophy in a Black Sea sulfate reducing microorganism.</title>
        <authorList>
            <person name="Fischer P.Q."/>
            <person name="Stams A.J.M."/>
            <person name="Villanueva L."/>
            <person name="Sousa D.Z."/>
        </authorList>
    </citation>
    <scope>NUCLEOTIDE SEQUENCE</scope>
    <source>
        <strain evidence="5">P130</strain>
    </source>
</reference>
<dbReference type="RefSeq" id="WP_301999316.1">
    <property type="nucleotide sequence ID" value="NZ_JAMJEV010000005.1"/>
</dbReference>
<proteinExistence type="inferred from homology"/>
<feature type="modified residue" description="N6-lipoyllysine" evidence="3">
    <location>
        <position position="57"/>
    </location>
</feature>
<dbReference type="EMBL" id="JAMJEV010000005">
    <property type="protein sequence ID" value="MDO0822735.1"/>
    <property type="molecule type" value="Genomic_DNA"/>
</dbReference>
<name>A0ABT8QQ37_9FIRM</name>
<comment type="caution">
    <text evidence="5">The sequence shown here is derived from an EMBL/GenBank/DDBJ whole genome shotgun (WGS) entry which is preliminary data.</text>
</comment>
<comment type="function">
    <text evidence="3">The glycine cleavage system catalyzes the degradation of glycine. The H protein shuttles the methylamine group of glycine from the P protein to the T protein.</text>
</comment>
<organism evidence="5 6">
    <name type="scientific">Desulfosporosinus nitroreducens</name>
    <dbReference type="NCBI Taxonomy" id="2018668"/>
    <lineage>
        <taxon>Bacteria</taxon>
        <taxon>Bacillati</taxon>
        <taxon>Bacillota</taxon>
        <taxon>Clostridia</taxon>
        <taxon>Eubacteriales</taxon>
        <taxon>Desulfitobacteriaceae</taxon>
        <taxon>Desulfosporosinus</taxon>
    </lineage>
</organism>
<comment type="subunit">
    <text evidence="3">The glycine cleavage system is composed of four proteins: P, T, L and H.</text>
</comment>
<dbReference type="PROSITE" id="PS50968">
    <property type="entry name" value="BIOTINYL_LIPOYL"/>
    <property type="match status" value="1"/>
</dbReference>
<dbReference type="InterPro" id="IPR003016">
    <property type="entry name" value="2-oxoA_DH_lipoyl-BS"/>
</dbReference>
<comment type="cofactor">
    <cofactor evidence="3">
        <name>(R)-lipoate</name>
        <dbReference type="ChEBI" id="CHEBI:83088"/>
    </cofactor>
    <text evidence="3">Binds 1 lipoyl cofactor covalently.</text>
</comment>
<dbReference type="NCBIfam" id="TIGR00527">
    <property type="entry name" value="gcvH"/>
    <property type="match status" value="1"/>
</dbReference>
<evidence type="ECO:0000313" key="5">
    <source>
        <dbReference type="EMBL" id="MDO0822735.1"/>
    </source>
</evidence>
<dbReference type="SUPFAM" id="SSF51230">
    <property type="entry name" value="Single hybrid motif"/>
    <property type="match status" value="1"/>
</dbReference>
<dbReference type="CDD" id="cd06848">
    <property type="entry name" value="GCS_H"/>
    <property type="match status" value="1"/>
</dbReference>
<dbReference type="Gene3D" id="2.40.50.100">
    <property type="match status" value="1"/>
</dbReference>
<keyword evidence="6" id="KW-1185">Reference proteome</keyword>
<dbReference type="InterPro" id="IPR000089">
    <property type="entry name" value="Biotin_lipoyl"/>
</dbReference>
<dbReference type="Proteomes" id="UP001176021">
    <property type="component" value="Unassembled WGS sequence"/>
</dbReference>
<dbReference type="NCBIfam" id="NF002270">
    <property type="entry name" value="PRK01202.1"/>
    <property type="match status" value="1"/>
</dbReference>
<dbReference type="Pfam" id="PF01597">
    <property type="entry name" value="GCV_H"/>
    <property type="match status" value="1"/>
</dbReference>
<dbReference type="InterPro" id="IPR002930">
    <property type="entry name" value="GCV_H"/>
</dbReference>
<dbReference type="InterPro" id="IPR011053">
    <property type="entry name" value="Single_hybrid_motif"/>
</dbReference>
<dbReference type="InterPro" id="IPR017453">
    <property type="entry name" value="GCV_H_sub"/>
</dbReference>
<feature type="domain" description="Lipoyl-binding" evidence="4">
    <location>
        <begin position="16"/>
        <end position="98"/>
    </location>
</feature>
<comment type="similarity">
    <text evidence="1 3">Belongs to the GcvH family.</text>
</comment>
<dbReference type="InterPro" id="IPR033753">
    <property type="entry name" value="GCV_H/Fam206"/>
</dbReference>
<dbReference type="PROSITE" id="PS00189">
    <property type="entry name" value="LIPOYL"/>
    <property type="match status" value="1"/>
</dbReference>
<dbReference type="PANTHER" id="PTHR11715:SF3">
    <property type="entry name" value="GLYCINE CLEAVAGE SYSTEM H PROTEIN-RELATED"/>
    <property type="match status" value="1"/>
</dbReference>
<evidence type="ECO:0000256" key="2">
    <source>
        <dbReference type="ARBA" id="ARBA00022823"/>
    </source>
</evidence>
<evidence type="ECO:0000259" key="4">
    <source>
        <dbReference type="PROSITE" id="PS50968"/>
    </source>
</evidence>
<evidence type="ECO:0000313" key="6">
    <source>
        <dbReference type="Proteomes" id="UP001176021"/>
    </source>
</evidence>
<dbReference type="PANTHER" id="PTHR11715">
    <property type="entry name" value="GLYCINE CLEAVAGE SYSTEM H PROTEIN"/>
    <property type="match status" value="1"/>
</dbReference>
<evidence type="ECO:0000256" key="3">
    <source>
        <dbReference type="HAMAP-Rule" id="MF_00272"/>
    </source>
</evidence>
<accession>A0ABT8QQ37</accession>
<dbReference type="HAMAP" id="MF_00272">
    <property type="entry name" value="GcvH"/>
    <property type="match status" value="1"/>
</dbReference>